<gene>
    <name evidence="1" type="ORF">LCGC14_1027470</name>
</gene>
<dbReference type="AlphaFoldDB" id="A0A0F9N089"/>
<reference evidence="1" key="1">
    <citation type="journal article" date="2015" name="Nature">
        <title>Complex archaea that bridge the gap between prokaryotes and eukaryotes.</title>
        <authorList>
            <person name="Spang A."/>
            <person name="Saw J.H."/>
            <person name="Jorgensen S.L."/>
            <person name="Zaremba-Niedzwiedzka K."/>
            <person name="Martijn J."/>
            <person name="Lind A.E."/>
            <person name="van Eijk R."/>
            <person name="Schleper C."/>
            <person name="Guy L."/>
            <person name="Ettema T.J."/>
        </authorList>
    </citation>
    <scope>NUCLEOTIDE SEQUENCE</scope>
</reference>
<dbReference type="EMBL" id="LAZR01004144">
    <property type="protein sequence ID" value="KKN11344.1"/>
    <property type="molecule type" value="Genomic_DNA"/>
</dbReference>
<evidence type="ECO:0000313" key="1">
    <source>
        <dbReference type="EMBL" id="KKN11344.1"/>
    </source>
</evidence>
<sequence length="78" mass="9175">MKEKIEGIIHHASYDRSFNVDIQLKINEDMYKLYIPNAGSVYELQTNLNTNQIVRLEGILDEKQKIIKEPENIWVKVT</sequence>
<name>A0A0F9N089_9ZZZZ</name>
<organism evidence="1">
    <name type="scientific">marine sediment metagenome</name>
    <dbReference type="NCBI Taxonomy" id="412755"/>
    <lineage>
        <taxon>unclassified sequences</taxon>
        <taxon>metagenomes</taxon>
        <taxon>ecological metagenomes</taxon>
    </lineage>
</organism>
<comment type="caution">
    <text evidence="1">The sequence shown here is derived from an EMBL/GenBank/DDBJ whole genome shotgun (WGS) entry which is preliminary data.</text>
</comment>
<accession>A0A0F9N089</accession>
<proteinExistence type="predicted"/>
<protein>
    <submittedName>
        <fullName evidence="1">Uncharacterized protein</fullName>
    </submittedName>
</protein>